<evidence type="ECO:0000256" key="5">
    <source>
        <dbReference type="ARBA" id="ARBA00023136"/>
    </source>
</evidence>
<accession>A0A6A4VKY6</accession>
<evidence type="ECO:0000259" key="7">
    <source>
        <dbReference type="Pfam" id="PF10277"/>
    </source>
</evidence>
<feature type="transmembrane region" description="Helical" evidence="6">
    <location>
        <begin position="96"/>
        <end position="121"/>
    </location>
</feature>
<name>A0A6A4VKY6_AMPAM</name>
<dbReference type="AlphaFoldDB" id="A0A6A4VKY6"/>
<feature type="transmembrane region" description="Helical" evidence="6">
    <location>
        <begin position="133"/>
        <end position="153"/>
    </location>
</feature>
<sequence>MLKTPFSIFQCTTVQSVEDALLDLHSRRVRLCGADRVRLVRGGAMAAGRLLALAPAALSVVAGALLLVPYAVGVRRGELVPLLPTVSQAASCPSTAALATALLCLHALVSAICSAAVGRLLAARGEPAWTGRLVVLLGLVSAAATALVGLTPVARRRTLHFAGVAVAIGSWSASAALLTALTPRWQPRLRRLRRCLLALTAGLAVSALTNSSLEPDGHAANMQLMDSACNVTEAARLGWRPGSWRLHSLAAFAVCEWALLVVQAVFVASFVGELWHRLGAPAGVYAPVVVAASAGHQPPDWPKTVLFIADDM</sequence>
<keyword evidence="5 6" id="KW-0472">Membrane</keyword>
<dbReference type="PANTHER" id="PTHR21324">
    <property type="entry name" value="FASTING-INDUCIBLE INTEGRAL MEMBRANE PROTEIN TM6P1-RELATED"/>
    <property type="match status" value="1"/>
</dbReference>
<evidence type="ECO:0000256" key="3">
    <source>
        <dbReference type="ARBA" id="ARBA00022692"/>
    </source>
</evidence>
<evidence type="ECO:0000313" key="9">
    <source>
        <dbReference type="Proteomes" id="UP000440578"/>
    </source>
</evidence>
<feature type="transmembrane region" description="Helical" evidence="6">
    <location>
        <begin position="159"/>
        <end position="183"/>
    </location>
</feature>
<evidence type="ECO:0000256" key="6">
    <source>
        <dbReference type="SAM" id="Phobius"/>
    </source>
</evidence>
<feature type="transmembrane region" description="Helical" evidence="6">
    <location>
        <begin position="50"/>
        <end position="72"/>
    </location>
</feature>
<reference evidence="8 9" key="1">
    <citation type="submission" date="2019-07" db="EMBL/GenBank/DDBJ databases">
        <title>Draft genome assembly of a fouling barnacle, Amphibalanus amphitrite (Darwin, 1854): The first reference genome for Thecostraca.</title>
        <authorList>
            <person name="Kim W."/>
        </authorList>
    </citation>
    <scope>NUCLEOTIDE SEQUENCE [LARGE SCALE GENOMIC DNA]</scope>
    <source>
        <strain evidence="8">SNU_AA5</strain>
        <tissue evidence="8">Soma without cirri and trophi</tissue>
    </source>
</reference>
<dbReference type="InterPro" id="IPR019402">
    <property type="entry name" value="CWH43_N"/>
</dbReference>
<comment type="subcellular location">
    <subcellularLocation>
        <location evidence="1">Endomembrane system</location>
        <topology evidence="1">Multi-pass membrane protein</topology>
    </subcellularLocation>
</comment>
<protein>
    <recommendedName>
        <fullName evidence="7">CWH43-like N-terminal domain-containing protein</fullName>
    </recommendedName>
</protein>
<proteinExistence type="inferred from homology"/>
<evidence type="ECO:0000256" key="4">
    <source>
        <dbReference type="ARBA" id="ARBA00022989"/>
    </source>
</evidence>
<dbReference type="GO" id="GO:0012505">
    <property type="term" value="C:endomembrane system"/>
    <property type="evidence" value="ECO:0007669"/>
    <property type="project" value="UniProtKB-SubCell"/>
</dbReference>
<keyword evidence="3 6" id="KW-0812">Transmembrane</keyword>
<evidence type="ECO:0000256" key="2">
    <source>
        <dbReference type="ARBA" id="ARBA00006565"/>
    </source>
</evidence>
<evidence type="ECO:0000313" key="8">
    <source>
        <dbReference type="EMBL" id="KAF0293689.1"/>
    </source>
</evidence>
<gene>
    <name evidence="8" type="ORF">FJT64_000813</name>
</gene>
<dbReference type="Pfam" id="PF10277">
    <property type="entry name" value="Frag1"/>
    <property type="match status" value="1"/>
</dbReference>
<comment type="similarity">
    <text evidence="2">Belongs to the DRAM/TMEM150 family.</text>
</comment>
<evidence type="ECO:0000256" key="1">
    <source>
        <dbReference type="ARBA" id="ARBA00004127"/>
    </source>
</evidence>
<keyword evidence="4 6" id="KW-1133">Transmembrane helix</keyword>
<feature type="domain" description="CWH43-like N-terminal" evidence="7">
    <location>
        <begin position="52"/>
        <end position="276"/>
    </location>
</feature>
<keyword evidence="9" id="KW-1185">Reference proteome</keyword>
<feature type="transmembrane region" description="Helical" evidence="6">
    <location>
        <begin position="249"/>
        <end position="271"/>
    </location>
</feature>
<dbReference type="PANTHER" id="PTHR21324:SF2">
    <property type="entry name" value="EG:22E5.9 PROTEIN"/>
    <property type="match status" value="1"/>
</dbReference>
<dbReference type="InterPro" id="IPR050911">
    <property type="entry name" value="DRAM/TMEM150_Autophagy_Mod"/>
</dbReference>
<organism evidence="8 9">
    <name type="scientific">Amphibalanus amphitrite</name>
    <name type="common">Striped barnacle</name>
    <name type="synonym">Balanus amphitrite</name>
    <dbReference type="NCBI Taxonomy" id="1232801"/>
    <lineage>
        <taxon>Eukaryota</taxon>
        <taxon>Metazoa</taxon>
        <taxon>Ecdysozoa</taxon>
        <taxon>Arthropoda</taxon>
        <taxon>Crustacea</taxon>
        <taxon>Multicrustacea</taxon>
        <taxon>Cirripedia</taxon>
        <taxon>Thoracica</taxon>
        <taxon>Thoracicalcarea</taxon>
        <taxon>Balanomorpha</taxon>
        <taxon>Balanoidea</taxon>
        <taxon>Balanidae</taxon>
        <taxon>Amphibalaninae</taxon>
        <taxon>Amphibalanus</taxon>
    </lineage>
</organism>
<comment type="caution">
    <text evidence="8">The sequence shown here is derived from an EMBL/GenBank/DDBJ whole genome shotgun (WGS) entry which is preliminary data.</text>
</comment>
<dbReference type="EMBL" id="VIIS01001731">
    <property type="protein sequence ID" value="KAF0293689.1"/>
    <property type="molecule type" value="Genomic_DNA"/>
</dbReference>
<dbReference type="Proteomes" id="UP000440578">
    <property type="component" value="Unassembled WGS sequence"/>
</dbReference>